<comment type="caution">
    <text evidence="3">The sequence shown here is derived from an EMBL/GenBank/DDBJ whole genome shotgun (WGS) entry which is preliminary data.</text>
</comment>
<dbReference type="PANTHER" id="PTHR23048">
    <property type="entry name" value="MYOSIN LIGHT CHAIN 1, 3"/>
    <property type="match status" value="1"/>
</dbReference>
<organism evidence="3 4">
    <name type="scientific">Stylophora pistillata</name>
    <name type="common">Smooth cauliflower coral</name>
    <dbReference type="NCBI Taxonomy" id="50429"/>
    <lineage>
        <taxon>Eukaryota</taxon>
        <taxon>Metazoa</taxon>
        <taxon>Cnidaria</taxon>
        <taxon>Anthozoa</taxon>
        <taxon>Hexacorallia</taxon>
        <taxon>Scleractinia</taxon>
        <taxon>Astrocoeniina</taxon>
        <taxon>Pocilloporidae</taxon>
        <taxon>Stylophora</taxon>
    </lineage>
</organism>
<dbReference type="InterPro" id="IPR050230">
    <property type="entry name" value="CALM/Myosin/TropC-like"/>
</dbReference>
<dbReference type="STRING" id="50429.A0A2B4RI21"/>
<reference evidence="4" key="1">
    <citation type="journal article" date="2017" name="bioRxiv">
        <title>Comparative analysis of the genomes of Stylophora pistillata and Acropora digitifera provides evidence for extensive differences between species of corals.</title>
        <authorList>
            <person name="Voolstra C.R."/>
            <person name="Li Y."/>
            <person name="Liew Y.J."/>
            <person name="Baumgarten S."/>
            <person name="Zoccola D."/>
            <person name="Flot J.-F."/>
            <person name="Tambutte S."/>
            <person name="Allemand D."/>
            <person name="Aranda M."/>
        </authorList>
    </citation>
    <scope>NUCLEOTIDE SEQUENCE [LARGE SCALE GENOMIC DNA]</scope>
</reference>
<dbReference type="Proteomes" id="UP000225706">
    <property type="component" value="Unassembled WGS sequence"/>
</dbReference>
<dbReference type="EMBL" id="LSMT01000573">
    <property type="protein sequence ID" value="PFX16130.1"/>
    <property type="molecule type" value="Genomic_DNA"/>
</dbReference>
<protein>
    <submittedName>
        <fullName evidence="3">Calmodulin</fullName>
    </submittedName>
</protein>
<feature type="region of interest" description="Disordered" evidence="2">
    <location>
        <begin position="380"/>
        <end position="400"/>
    </location>
</feature>
<dbReference type="AlphaFoldDB" id="A0A2B4RI21"/>
<dbReference type="SUPFAM" id="SSF47473">
    <property type="entry name" value="EF-hand"/>
    <property type="match status" value="1"/>
</dbReference>
<name>A0A2B4RI21_STYPI</name>
<sequence>MYCEDEDTEKPVVFNKEQLEVFEEAFSMFETNGFGVIHYKHVFPLLRDLAYNVHKEEAWYYMNKLELSEKRMITLSEVIKLLEEVAAERKELNEVPSVYNVFDPDQKGRVALYEIHDALSLMYGQKITEDEVSRILSIADEENTGFCREQATRGNQPSRYASSGQPSWKLSHKICIQAVTSVVARKRERNRDEDFIERFSDLELRLGRNTALDTVLMSFLSVRTVYLDSKWCLKDKTTQPQEIADGAVNFSPKDAQTKANDGKENKQEKKFYTCKPVTGSNDWRYPRKEKSKGNSVIISPVLTNSSTLIKMRKGDGKTGTIKTELSTIQRSSSTLGCSYERAKITKQRFRLPCIPDVQALSINAKHPIKALFVEGKKLGSRSRMGSSAGSNDKNQDFPKTYSKRIMNNNTDSLARKPIPDIVIEGKKDRHHADWYDDAPPAIKKADFLVKSTYTSSSKIFNTSLQSRFGKSVYKGRLRKTGVGGDKTFQVYWAPVLIKRKVLNYRTTPANCYQENRGDAISVEEVRRRNQGEKNCNRE</sequence>
<keyword evidence="4" id="KW-1185">Reference proteome</keyword>
<evidence type="ECO:0000313" key="3">
    <source>
        <dbReference type="EMBL" id="PFX16130.1"/>
    </source>
</evidence>
<accession>A0A2B4RI21</accession>
<evidence type="ECO:0000313" key="4">
    <source>
        <dbReference type="Proteomes" id="UP000225706"/>
    </source>
</evidence>
<keyword evidence="1" id="KW-0677">Repeat</keyword>
<dbReference type="OrthoDB" id="26525at2759"/>
<dbReference type="GO" id="GO:0016460">
    <property type="term" value="C:myosin II complex"/>
    <property type="evidence" value="ECO:0007669"/>
    <property type="project" value="TreeGrafter"/>
</dbReference>
<evidence type="ECO:0000256" key="1">
    <source>
        <dbReference type="ARBA" id="ARBA00022737"/>
    </source>
</evidence>
<dbReference type="PANTHER" id="PTHR23048:SF0">
    <property type="entry name" value="CALMODULIN LIKE 3"/>
    <property type="match status" value="1"/>
</dbReference>
<proteinExistence type="predicted"/>
<gene>
    <name evidence="3" type="primary">CMD1</name>
    <name evidence="3" type="ORF">AWC38_SpisGene19610</name>
</gene>
<feature type="compositionally biased region" description="Low complexity" evidence="2">
    <location>
        <begin position="381"/>
        <end position="390"/>
    </location>
</feature>
<dbReference type="Gene3D" id="1.10.238.10">
    <property type="entry name" value="EF-hand"/>
    <property type="match status" value="2"/>
</dbReference>
<evidence type="ECO:0000256" key="2">
    <source>
        <dbReference type="SAM" id="MobiDB-lite"/>
    </source>
</evidence>
<dbReference type="InterPro" id="IPR011992">
    <property type="entry name" value="EF-hand-dom_pair"/>
</dbReference>